<evidence type="ECO:0000256" key="2">
    <source>
        <dbReference type="ARBA" id="ARBA00023125"/>
    </source>
</evidence>
<proteinExistence type="predicted"/>
<evidence type="ECO:0000256" key="1">
    <source>
        <dbReference type="ARBA" id="ARBA00023015"/>
    </source>
</evidence>
<dbReference type="InterPro" id="IPR036388">
    <property type="entry name" value="WH-like_DNA-bd_sf"/>
</dbReference>
<dbReference type="PANTHER" id="PTHR30136">
    <property type="entry name" value="HELIX-TURN-HELIX TRANSCRIPTIONAL REGULATOR, ICLR FAMILY"/>
    <property type="match status" value="1"/>
</dbReference>
<dbReference type="GO" id="GO:0045892">
    <property type="term" value="P:negative regulation of DNA-templated transcription"/>
    <property type="evidence" value="ECO:0007669"/>
    <property type="project" value="TreeGrafter"/>
</dbReference>
<evidence type="ECO:0000256" key="3">
    <source>
        <dbReference type="ARBA" id="ARBA00023163"/>
    </source>
</evidence>
<dbReference type="PANTHER" id="PTHR30136:SF35">
    <property type="entry name" value="HTH-TYPE TRANSCRIPTIONAL REGULATOR RV1719"/>
    <property type="match status" value="1"/>
</dbReference>
<dbReference type="InterPro" id="IPR005471">
    <property type="entry name" value="Tscrpt_reg_IclR_N"/>
</dbReference>
<dbReference type="InterPro" id="IPR014757">
    <property type="entry name" value="Tscrpt_reg_IclR_C"/>
</dbReference>
<dbReference type="PATRIC" id="fig|1367847.3.peg.3788"/>
<keyword evidence="2" id="KW-0238">DNA-binding</keyword>
<dbReference type="InterPro" id="IPR050707">
    <property type="entry name" value="HTH_MetabolicPath_Reg"/>
</dbReference>
<evidence type="ECO:0000256" key="4">
    <source>
        <dbReference type="SAM" id="MobiDB-lite"/>
    </source>
</evidence>
<geneLocation type="plasmid" evidence="7 8">
    <name>pAMI4</name>
</geneLocation>
<dbReference type="eggNOG" id="COG1414">
    <property type="taxonomic scope" value="Bacteria"/>
</dbReference>
<dbReference type="PROSITE" id="PS51078">
    <property type="entry name" value="ICLR_ED"/>
    <property type="match status" value="1"/>
</dbReference>
<reference evidence="7 8" key="1">
    <citation type="journal article" date="2014" name="BMC Genomics">
        <title>Architecture and functions of a multipartite genome of the methylotrophic bacterium Paracoccus aminophilus JCM 7686, containing primary and secondary chromids.</title>
        <authorList>
            <person name="Dziewit L."/>
            <person name="Czarnecki J."/>
            <person name="Wibberg D."/>
            <person name="Radlinska M."/>
            <person name="Mrozek P."/>
            <person name="Szymczak M."/>
            <person name="Schluter A."/>
            <person name="Puhler A."/>
            <person name="Bartosik D."/>
        </authorList>
    </citation>
    <scope>NUCLEOTIDE SEQUENCE [LARGE SCALE GENOMIC DNA]</scope>
    <source>
        <strain evidence="7">JCM 7686</strain>
        <plasmid evidence="8">Plasmid pAMI4</plasmid>
    </source>
</reference>
<dbReference type="PROSITE" id="PS51077">
    <property type="entry name" value="HTH_ICLR"/>
    <property type="match status" value="1"/>
</dbReference>
<dbReference type="Pfam" id="PF09339">
    <property type="entry name" value="HTH_IclR"/>
    <property type="match status" value="1"/>
</dbReference>
<keyword evidence="8" id="KW-1185">Reference proteome</keyword>
<feature type="compositionally biased region" description="Polar residues" evidence="4">
    <location>
        <begin position="20"/>
        <end position="29"/>
    </location>
</feature>
<dbReference type="GO" id="GO:0003677">
    <property type="term" value="F:DNA binding"/>
    <property type="evidence" value="ECO:0007669"/>
    <property type="project" value="UniProtKB-KW"/>
</dbReference>
<keyword evidence="3" id="KW-0804">Transcription</keyword>
<keyword evidence="7" id="KW-0614">Plasmid</keyword>
<dbReference type="SUPFAM" id="SSF46785">
    <property type="entry name" value="Winged helix' DNA-binding domain"/>
    <property type="match status" value="1"/>
</dbReference>
<evidence type="ECO:0000259" key="5">
    <source>
        <dbReference type="PROSITE" id="PS51077"/>
    </source>
</evidence>
<gene>
    <name evidence="7" type="ORF">JCM7686_pAMI4p156</name>
</gene>
<dbReference type="Pfam" id="PF01614">
    <property type="entry name" value="IclR_C"/>
    <property type="match status" value="1"/>
</dbReference>
<dbReference type="Gene3D" id="3.30.450.40">
    <property type="match status" value="1"/>
</dbReference>
<sequence length="289" mass="30524">MIQVTQRDAASREMSMSDLPATTTESPAKTTGAQTLLRGLALLELVAEGESSVKALAARLGVPRSTAARMLAALVADGYLYNVPYRGYFLGPKLVHLGDRARAQRPLVSLARPILDELAATSRDTVHLGVLDGAEVLYLDKLPGLRGLEMRSHIGKRMPVATTGLGKAIMLALPESRWPALYAAAVEAAAERPESPPVRAFADLAADLRACVARGWASDLEENEYGIRCVSAPLRDAGGAVAGAISVSSALNFMPEDRMRALGPVVRQAADAISNALGWASTPDCEGPK</sequence>
<dbReference type="SUPFAM" id="SSF55781">
    <property type="entry name" value="GAF domain-like"/>
    <property type="match status" value="1"/>
</dbReference>
<dbReference type="GO" id="GO:0003700">
    <property type="term" value="F:DNA-binding transcription factor activity"/>
    <property type="evidence" value="ECO:0007669"/>
    <property type="project" value="TreeGrafter"/>
</dbReference>
<evidence type="ECO:0000313" key="7">
    <source>
        <dbReference type="EMBL" id="AGT10847.1"/>
    </source>
</evidence>
<evidence type="ECO:0000313" key="8">
    <source>
        <dbReference type="Proteomes" id="UP000015480"/>
    </source>
</evidence>
<dbReference type="InterPro" id="IPR029016">
    <property type="entry name" value="GAF-like_dom_sf"/>
</dbReference>
<dbReference type="Proteomes" id="UP000015480">
    <property type="component" value="Plasmid pAMI4"/>
</dbReference>
<dbReference type="EMBL" id="CP006652">
    <property type="protein sequence ID" value="AGT10847.1"/>
    <property type="molecule type" value="Genomic_DNA"/>
</dbReference>
<accession>S5XZX5</accession>
<feature type="domain" description="IclR-ED" evidence="6">
    <location>
        <begin position="93"/>
        <end position="279"/>
    </location>
</feature>
<organism evidence="7 8">
    <name type="scientific">Paracoccus aminophilus JCM 7686</name>
    <dbReference type="NCBI Taxonomy" id="1367847"/>
    <lineage>
        <taxon>Bacteria</taxon>
        <taxon>Pseudomonadati</taxon>
        <taxon>Pseudomonadota</taxon>
        <taxon>Alphaproteobacteria</taxon>
        <taxon>Rhodobacterales</taxon>
        <taxon>Paracoccaceae</taxon>
        <taxon>Paracoccus</taxon>
    </lineage>
</organism>
<name>S5XZX5_PARAH</name>
<feature type="domain" description="HTH iclR-type" evidence="5">
    <location>
        <begin position="33"/>
        <end position="92"/>
    </location>
</feature>
<dbReference type="InterPro" id="IPR036390">
    <property type="entry name" value="WH_DNA-bd_sf"/>
</dbReference>
<dbReference type="SMART" id="SM00346">
    <property type="entry name" value="HTH_ICLR"/>
    <property type="match status" value="1"/>
</dbReference>
<keyword evidence="1" id="KW-0805">Transcription regulation</keyword>
<evidence type="ECO:0000259" key="6">
    <source>
        <dbReference type="PROSITE" id="PS51078"/>
    </source>
</evidence>
<protein>
    <submittedName>
        <fullName evidence="7">Transcriptional regulator, IclR family</fullName>
    </submittedName>
</protein>
<dbReference type="Gene3D" id="1.10.10.10">
    <property type="entry name" value="Winged helix-like DNA-binding domain superfamily/Winged helix DNA-binding domain"/>
    <property type="match status" value="1"/>
</dbReference>
<dbReference type="HOGENOM" id="CLU_062618_6_0_5"/>
<dbReference type="AlphaFoldDB" id="S5XZX5"/>
<feature type="region of interest" description="Disordered" evidence="4">
    <location>
        <begin position="1"/>
        <end position="30"/>
    </location>
</feature>
<dbReference type="KEGG" id="pami:JCM7686_pAMI4p156"/>